<dbReference type="PANTHER" id="PTHR47926">
    <property type="entry name" value="PENTATRICOPEPTIDE REPEAT-CONTAINING PROTEIN"/>
    <property type="match status" value="1"/>
</dbReference>
<name>A0A078HVF7_BRANA</name>
<dbReference type="Pfam" id="PF01470">
    <property type="entry name" value="Peptidase_C15"/>
    <property type="match status" value="1"/>
</dbReference>
<evidence type="ECO:0000256" key="6">
    <source>
        <dbReference type="ARBA" id="ARBA00022801"/>
    </source>
</evidence>
<dbReference type="SUPFAM" id="SSF53182">
    <property type="entry name" value="Pyrrolidone carboxyl peptidase (pyroglutamate aminopeptidase)"/>
    <property type="match status" value="1"/>
</dbReference>
<feature type="repeat" description="PPR" evidence="8">
    <location>
        <begin position="292"/>
        <end position="326"/>
    </location>
</feature>
<dbReference type="CDD" id="cd00501">
    <property type="entry name" value="Peptidase_C15"/>
    <property type="match status" value="1"/>
</dbReference>
<dbReference type="GO" id="GO:0005829">
    <property type="term" value="C:cytosol"/>
    <property type="evidence" value="ECO:0007669"/>
    <property type="project" value="InterPro"/>
</dbReference>
<dbReference type="InterPro" id="IPR000816">
    <property type="entry name" value="Peptidase_C15"/>
</dbReference>
<reference evidence="11" key="2">
    <citation type="submission" date="2014-06" db="EMBL/GenBank/DDBJ databases">
        <authorList>
            <person name="Genoscope - CEA"/>
        </authorList>
    </citation>
    <scope>NUCLEOTIDE SEQUENCE</scope>
</reference>
<evidence type="ECO:0000313" key="12">
    <source>
        <dbReference type="Proteomes" id="UP000028999"/>
    </source>
</evidence>
<comment type="similarity">
    <text evidence="2">Belongs to the PPR family. PCMP-H subfamily.</text>
</comment>
<dbReference type="InterPro" id="IPR046960">
    <property type="entry name" value="PPR_At4g14850-like_plant"/>
</dbReference>
<dbReference type="Pfam" id="PF20431">
    <property type="entry name" value="E_motif"/>
    <property type="match status" value="1"/>
</dbReference>
<feature type="repeat" description="PPR" evidence="8">
    <location>
        <begin position="75"/>
        <end position="109"/>
    </location>
</feature>
<feature type="repeat" description="PPR" evidence="8">
    <location>
        <begin position="168"/>
        <end position="202"/>
    </location>
</feature>
<evidence type="ECO:0000256" key="2">
    <source>
        <dbReference type="ARBA" id="ARBA00006643"/>
    </source>
</evidence>
<keyword evidence="7" id="KW-0788">Thiol protease</keyword>
<evidence type="ECO:0000313" key="10">
    <source>
        <dbReference type="EMBL" id="CAF2040927.1"/>
    </source>
</evidence>
<dbReference type="NCBIfam" id="TIGR00756">
    <property type="entry name" value="PPR"/>
    <property type="match status" value="9"/>
</dbReference>
<evidence type="ECO:0000256" key="3">
    <source>
        <dbReference type="ARBA" id="ARBA00022490"/>
    </source>
</evidence>
<dbReference type="Gene3D" id="1.25.40.10">
    <property type="entry name" value="Tetratricopeptide repeat domain"/>
    <property type="match status" value="4"/>
</dbReference>
<feature type="repeat" description="PPR" evidence="8">
    <location>
        <begin position="428"/>
        <end position="462"/>
    </location>
</feature>
<dbReference type="GO" id="GO:0016920">
    <property type="term" value="F:pyroglutamyl-peptidase activity"/>
    <property type="evidence" value="ECO:0007669"/>
    <property type="project" value="InterPro"/>
</dbReference>
<dbReference type="SUPFAM" id="SSF52954">
    <property type="entry name" value="Class II aaRS ABD-related"/>
    <property type="match status" value="1"/>
</dbReference>
<keyword evidence="5" id="KW-0677">Repeat</keyword>
<gene>
    <name evidence="11" type="primary">BnaA09g15240D</name>
    <name evidence="10" type="ORF">DARMORV10_A09P18930.1</name>
    <name evidence="11" type="ORF">GSBRNA2T00073400001</name>
</gene>
<dbReference type="PaxDb" id="3708-A0A078HVF7"/>
<feature type="repeat" description="PPR" evidence="8">
    <location>
        <begin position="44"/>
        <end position="74"/>
    </location>
</feature>
<evidence type="ECO:0000256" key="5">
    <source>
        <dbReference type="ARBA" id="ARBA00022737"/>
    </source>
</evidence>
<dbReference type="InterPro" id="IPR032867">
    <property type="entry name" value="DYW_dom"/>
</dbReference>
<keyword evidence="4" id="KW-0645">Protease</keyword>
<feature type="repeat" description="PPR" evidence="8">
    <location>
        <begin position="230"/>
        <end position="264"/>
    </location>
</feature>
<dbReference type="InterPro" id="IPR002885">
    <property type="entry name" value="PPR_rpt"/>
</dbReference>
<dbReference type="AlphaFoldDB" id="A0A078HVF7"/>
<dbReference type="Pfam" id="PF01535">
    <property type="entry name" value="PPR"/>
    <property type="match status" value="8"/>
</dbReference>
<dbReference type="FunFam" id="1.25.40.10:FF:000366">
    <property type="entry name" value="Pentatricopeptide (PPR) repeat-containing protein"/>
    <property type="match status" value="1"/>
</dbReference>
<dbReference type="InterPro" id="IPR016125">
    <property type="entry name" value="Peptidase_C15-like"/>
</dbReference>
<dbReference type="Gene3D" id="3.40.630.20">
    <property type="entry name" value="Peptidase C15, pyroglutamyl peptidase I-like"/>
    <property type="match status" value="1"/>
</dbReference>
<evidence type="ECO:0000256" key="7">
    <source>
        <dbReference type="ARBA" id="ARBA00022807"/>
    </source>
</evidence>
<dbReference type="Proteomes" id="UP000028999">
    <property type="component" value="Unassembled WGS sequence"/>
</dbReference>
<dbReference type="InterPro" id="IPR036440">
    <property type="entry name" value="Peptidase_C15-like_sf"/>
</dbReference>
<protein>
    <submittedName>
        <fullName evidence="10">(rape) hypothetical protein</fullName>
    </submittedName>
    <submittedName>
        <fullName evidence="11">BnaA09g15240D protein</fullName>
    </submittedName>
</protein>
<reference evidence="10" key="3">
    <citation type="submission" date="2021-01" db="EMBL/GenBank/DDBJ databases">
        <authorList>
            <consortium name="Genoscope - CEA"/>
            <person name="William W."/>
        </authorList>
    </citation>
    <scope>NUCLEOTIDE SEQUENCE</scope>
</reference>
<keyword evidence="3" id="KW-0963">Cytoplasm</keyword>
<dbReference type="FunFam" id="3.40.630.20:FF:000003">
    <property type="entry name" value="Pyrrolidone-carboxylate peptidase isoform A"/>
    <property type="match status" value="1"/>
</dbReference>
<dbReference type="OMA" id="GIFHDMR"/>
<sequence>MKRVHLILHRTYCTVNPSFQISRLSKVGQINEARKCFDSLRFKAIGSWNSIVSGYFSNGMPTQARHLFDEMPERNIVSWNGLVSGYIKNGMIKEAREAFETMPERNVVSWTAMVKGYVQEGMVAEAETLFWRMPERNEVSWTVMLGGFIDDRRVDDARRLYDMMPVKDVVASTNMIGGLCKEGRVDEARMIFDDMRDRNVITWTSMVTGYCQNNRVDVARKLFEVMPEKTEVSWTSMLLGYTLSGRMEEAEEFFEAMPVRPVIACNAMIVGLGERGEIGKARRVFDSMNERDDATWRGMIKAYERNGFELEAIDLFGVMQRQGVRPSFPSLISVLSVCGALASLEYGRQVHAHLVRCRFDVDVYVASVLMTMYVKCGELVKAKLVFDRFTSKDVIMWNSIISGYASHGLGEEALKVFHEMPSSGTMPNKVTIIAILTACSYAGKVEEGVEIFESMESRFCVAPSVEHYSCTVDMLGRAGRIDEAMKLIETMTVKPDATVWGALLGACRTHSRLDLAEVAAKKLFEIEPENAGPYVLLSSINASRANWGDVAEMRKDMRNKNVSKFPGCSWIEVDKKVHTFFRGDVRNHPEKTLISMMLEKTEGLLREAGYSPDCSHVLHDVDEEEKMDNLRLHSERLAVAYGLLKLPEGVPIRVIKNLRVCGDCHAAIKLISKVMEREIILRDANRFHHFKKGVCSCKDYCIHKHFISLDEHKSFSDFNIGFSEVKKVTLFLYLLCFIPCPDIEVIDLKSVVAMGSEGPTAVTINITGFKKFHGVAENPTEKMANNLKEYLAKNPQSKDVVLGSCTVLETAGQGALASLYQLLQSAINTKESESVTCGKTIWVHFGVNSGATKFAIEQQAVNEATFRCPDELGWKPQHLPIVPSDGPISTVRKTTLPVEEITKALEKKGFEVITSDDAGRFVCNYVYYHSLRFAEQNKTYSLFVHVPLFVAVDEETQMRFTASLLEVLTSVCK</sequence>
<dbReference type="FunFam" id="1.25.40.10:FF:000125">
    <property type="entry name" value="Pentatricopeptide repeat-containing protein"/>
    <property type="match status" value="1"/>
</dbReference>
<reference evidence="11 12" key="1">
    <citation type="journal article" date="2014" name="Science">
        <title>Plant genetics. Early allopolyploid evolution in the post-Neolithic Brassica napus oilseed genome.</title>
        <authorList>
            <person name="Chalhoub B."/>
            <person name="Denoeud F."/>
            <person name="Liu S."/>
            <person name="Parkin I.A."/>
            <person name="Tang H."/>
            <person name="Wang X."/>
            <person name="Chiquet J."/>
            <person name="Belcram H."/>
            <person name="Tong C."/>
            <person name="Samans B."/>
            <person name="Correa M."/>
            <person name="Da Silva C."/>
            <person name="Just J."/>
            <person name="Falentin C."/>
            <person name="Koh C.S."/>
            <person name="Le Clainche I."/>
            <person name="Bernard M."/>
            <person name="Bento P."/>
            <person name="Noel B."/>
            <person name="Labadie K."/>
            <person name="Alberti A."/>
            <person name="Charles M."/>
            <person name="Arnaud D."/>
            <person name="Guo H."/>
            <person name="Daviaud C."/>
            <person name="Alamery S."/>
            <person name="Jabbari K."/>
            <person name="Zhao M."/>
            <person name="Edger P.P."/>
            <person name="Chelaifa H."/>
            <person name="Tack D."/>
            <person name="Lassalle G."/>
            <person name="Mestiri I."/>
            <person name="Schnel N."/>
            <person name="Le Paslier M.C."/>
            <person name="Fan G."/>
            <person name="Renault V."/>
            <person name="Bayer P.E."/>
            <person name="Golicz A.A."/>
            <person name="Manoli S."/>
            <person name="Lee T.H."/>
            <person name="Thi V.H."/>
            <person name="Chalabi S."/>
            <person name="Hu Q."/>
            <person name="Fan C."/>
            <person name="Tollenaere R."/>
            <person name="Lu Y."/>
            <person name="Battail C."/>
            <person name="Shen J."/>
            <person name="Sidebottom C.H."/>
            <person name="Wang X."/>
            <person name="Canaguier A."/>
            <person name="Chauveau A."/>
            <person name="Berard A."/>
            <person name="Deniot G."/>
            <person name="Guan M."/>
            <person name="Liu Z."/>
            <person name="Sun F."/>
            <person name="Lim Y.P."/>
            <person name="Lyons E."/>
            <person name="Town C.D."/>
            <person name="Bancroft I."/>
            <person name="Wang X."/>
            <person name="Meng J."/>
            <person name="Ma J."/>
            <person name="Pires J.C."/>
            <person name="King G.J."/>
            <person name="Brunel D."/>
            <person name="Delourme R."/>
            <person name="Renard M."/>
            <person name="Aury J.M."/>
            <person name="Adams K.L."/>
            <person name="Batley J."/>
            <person name="Snowdon R.J."/>
            <person name="Tost J."/>
            <person name="Edwards D."/>
            <person name="Zhou Y."/>
            <person name="Hua W."/>
            <person name="Sharpe A.G."/>
            <person name="Paterson A.H."/>
            <person name="Guan C."/>
            <person name="Wincker P."/>
        </authorList>
    </citation>
    <scope>NUCLEOTIDE SEQUENCE [LARGE SCALE GENOMIC DNA]</scope>
    <source>
        <strain evidence="12">cv. Darmor-bzh</strain>
    </source>
</reference>
<organism evidence="11 12">
    <name type="scientific">Brassica napus</name>
    <name type="common">Rape</name>
    <dbReference type="NCBI Taxonomy" id="3708"/>
    <lineage>
        <taxon>Eukaryota</taxon>
        <taxon>Viridiplantae</taxon>
        <taxon>Streptophyta</taxon>
        <taxon>Embryophyta</taxon>
        <taxon>Tracheophyta</taxon>
        <taxon>Spermatophyta</taxon>
        <taxon>Magnoliopsida</taxon>
        <taxon>eudicotyledons</taxon>
        <taxon>Gunneridae</taxon>
        <taxon>Pentapetalae</taxon>
        <taxon>rosids</taxon>
        <taxon>malvids</taxon>
        <taxon>Brassicales</taxon>
        <taxon>Brassicaceae</taxon>
        <taxon>Brassiceae</taxon>
        <taxon>Brassica</taxon>
    </lineage>
</organism>
<dbReference type="Proteomes" id="UP001295469">
    <property type="component" value="Chromosome A09"/>
</dbReference>
<evidence type="ECO:0000259" key="9">
    <source>
        <dbReference type="Pfam" id="PF14432"/>
    </source>
</evidence>
<comment type="similarity">
    <text evidence="1">Belongs to the peptidase C15 family.</text>
</comment>
<keyword evidence="12" id="KW-1185">Reference proteome</keyword>
<dbReference type="Pfam" id="PF12854">
    <property type="entry name" value="PPR_1"/>
    <property type="match status" value="2"/>
</dbReference>
<dbReference type="GO" id="GO:0009451">
    <property type="term" value="P:RNA modification"/>
    <property type="evidence" value="ECO:0007669"/>
    <property type="project" value="InterPro"/>
</dbReference>
<dbReference type="GO" id="GO:0003723">
    <property type="term" value="F:RNA binding"/>
    <property type="evidence" value="ECO:0007669"/>
    <property type="project" value="InterPro"/>
</dbReference>
<evidence type="ECO:0000313" key="11">
    <source>
        <dbReference type="EMBL" id="CDY41696.1"/>
    </source>
</evidence>
<feature type="domain" description="DYW" evidence="9">
    <location>
        <begin position="609"/>
        <end position="700"/>
    </location>
</feature>
<dbReference type="InterPro" id="IPR011990">
    <property type="entry name" value="TPR-like_helical_dom_sf"/>
</dbReference>
<proteinExistence type="inferred from homology"/>
<dbReference type="PROSITE" id="PS51375">
    <property type="entry name" value="PPR"/>
    <property type="match status" value="8"/>
</dbReference>
<evidence type="ECO:0000256" key="8">
    <source>
        <dbReference type="PROSITE-ProRule" id="PRU00708"/>
    </source>
</evidence>
<evidence type="ECO:0000256" key="4">
    <source>
        <dbReference type="ARBA" id="ARBA00022670"/>
    </source>
</evidence>
<evidence type="ECO:0000256" key="1">
    <source>
        <dbReference type="ARBA" id="ARBA00006641"/>
    </source>
</evidence>
<accession>A0A078HVF7</accession>
<dbReference type="Pfam" id="PF14432">
    <property type="entry name" value="DYW_deaminase"/>
    <property type="match status" value="1"/>
</dbReference>
<dbReference type="PANTHER" id="PTHR47926:SF373">
    <property type="entry name" value="TETRATRICOPEPTIDE-LIKE HELICAL DOMAIN SUPERFAMILY, DYW DOMAIN-CONTAINING PROTEIN"/>
    <property type="match status" value="1"/>
</dbReference>
<dbReference type="GO" id="GO:0008270">
    <property type="term" value="F:zinc ion binding"/>
    <property type="evidence" value="ECO:0007669"/>
    <property type="project" value="InterPro"/>
</dbReference>
<dbReference type="GO" id="GO:0048731">
    <property type="term" value="P:system development"/>
    <property type="evidence" value="ECO:0007669"/>
    <property type="project" value="UniProtKB-ARBA"/>
</dbReference>
<dbReference type="InterPro" id="IPR046848">
    <property type="entry name" value="E_motif"/>
</dbReference>
<feature type="repeat" description="PPR" evidence="8">
    <location>
        <begin position="137"/>
        <end position="167"/>
    </location>
</feature>
<dbReference type="EMBL" id="LK032504">
    <property type="protein sequence ID" value="CDY41696.1"/>
    <property type="molecule type" value="Genomic_DNA"/>
</dbReference>
<dbReference type="FunFam" id="1.25.40.10:FF:001506">
    <property type="entry name" value="Os03g0317100 protein"/>
    <property type="match status" value="1"/>
</dbReference>
<feature type="repeat" description="PPR" evidence="8">
    <location>
        <begin position="393"/>
        <end position="427"/>
    </location>
</feature>
<dbReference type="GO" id="GO:0006508">
    <property type="term" value="P:proteolysis"/>
    <property type="evidence" value="ECO:0007669"/>
    <property type="project" value="UniProtKB-KW"/>
</dbReference>
<dbReference type="Gramene" id="CDY41696">
    <property type="protein sequence ID" value="CDY41696"/>
    <property type="gene ID" value="GSBRNA2T00073400001"/>
</dbReference>
<dbReference type="Pfam" id="PF13041">
    <property type="entry name" value="PPR_2"/>
    <property type="match status" value="1"/>
</dbReference>
<dbReference type="EMBL" id="HG994363">
    <property type="protein sequence ID" value="CAF2040927.1"/>
    <property type="molecule type" value="Genomic_DNA"/>
</dbReference>
<keyword evidence="6" id="KW-0378">Hydrolase</keyword>